<protein>
    <submittedName>
        <fullName evidence="1">Uncharacterized protein</fullName>
    </submittedName>
</protein>
<reference evidence="2" key="1">
    <citation type="submission" date="2016-10" db="EMBL/GenBank/DDBJ databases">
        <authorList>
            <person name="Varghese N."/>
            <person name="Submissions S."/>
        </authorList>
    </citation>
    <scope>NUCLEOTIDE SEQUENCE [LARGE SCALE GENOMIC DNA]</scope>
    <source>
        <strain evidence="2">CGMCC 1.10789</strain>
    </source>
</reference>
<dbReference type="Proteomes" id="UP000199328">
    <property type="component" value="Unassembled WGS sequence"/>
</dbReference>
<name>A0A1G8YC89_9RHOB</name>
<evidence type="ECO:0000313" key="1">
    <source>
        <dbReference type="EMBL" id="SDJ99670.1"/>
    </source>
</evidence>
<keyword evidence="2" id="KW-1185">Reference proteome</keyword>
<sequence>MSGWRALAEELGALPSLTKPTELTKPGPREVLSVSSVLSEGPEPFTDDLARDLFEERAAIREHDGGLARAEAEALAVEDTARALSLPVAEVRRAVMPEAPALDSEGLPFQPCTRCGGGDFWKPMRLPFEGEGWRCATCHPPNPDEWRHAVSVPTGRP</sequence>
<dbReference type="EMBL" id="FNFV01000001">
    <property type="protein sequence ID" value="SDJ99670.1"/>
    <property type="molecule type" value="Genomic_DNA"/>
</dbReference>
<proteinExistence type="predicted"/>
<organism evidence="1 2">
    <name type="scientific">Meinhardsimonia xiamenensis</name>
    <dbReference type="NCBI Taxonomy" id="990712"/>
    <lineage>
        <taxon>Bacteria</taxon>
        <taxon>Pseudomonadati</taxon>
        <taxon>Pseudomonadota</taxon>
        <taxon>Alphaproteobacteria</taxon>
        <taxon>Rhodobacterales</taxon>
        <taxon>Paracoccaceae</taxon>
        <taxon>Meinhardsimonia</taxon>
    </lineage>
</organism>
<dbReference type="AlphaFoldDB" id="A0A1G8YC89"/>
<gene>
    <name evidence="1" type="ORF">SAMN05216257_101244</name>
</gene>
<evidence type="ECO:0000313" key="2">
    <source>
        <dbReference type="Proteomes" id="UP000199328"/>
    </source>
</evidence>
<accession>A0A1G8YC89</accession>
<dbReference type="STRING" id="990712.SAMN05216257_101244"/>